<reference evidence="1 2" key="1">
    <citation type="journal article" date="2018" name="Nat. Ecol. Evol.">
        <title>Pezizomycetes genomes reveal the molecular basis of ectomycorrhizal truffle lifestyle.</title>
        <authorList>
            <person name="Murat C."/>
            <person name="Payen T."/>
            <person name="Noel B."/>
            <person name="Kuo A."/>
            <person name="Morin E."/>
            <person name="Chen J."/>
            <person name="Kohler A."/>
            <person name="Krizsan K."/>
            <person name="Balestrini R."/>
            <person name="Da Silva C."/>
            <person name="Montanini B."/>
            <person name="Hainaut M."/>
            <person name="Levati E."/>
            <person name="Barry K.W."/>
            <person name="Belfiori B."/>
            <person name="Cichocki N."/>
            <person name="Clum A."/>
            <person name="Dockter R.B."/>
            <person name="Fauchery L."/>
            <person name="Guy J."/>
            <person name="Iotti M."/>
            <person name="Le Tacon F."/>
            <person name="Lindquist E.A."/>
            <person name="Lipzen A."/>
            <person name="Malagnac F."/>
            <person name="Mello A."/>
            <person name="Molinier V."/>
            <person name="Miyauchi S."/>
            <person name="Poulain J."/>
            <person name="Riccioni C."/>
            <person name="Rubini A."/>
            <person name="Sitrit Y."/>
            <person name="Splivallo R."/>
            <person name="Traeger S."/>
            <person name="Wang M."/>
            <person name="Zifcakova L."/>
            <person name="Wipf D."/>
            <person name="Zambonelli A."/>
            <person name="Paolocci F."/>
            <person name="Nowrousian M."/>
            <person name="Ottonello S."/>
            <person name="Baldrian P."/>
            <person name="Spatafora J.W."/>
            <person name="Henrissat B."/>
            <person name="Nagy L.G."/>
            <person name="Aury J.M."/>
            <person name="Wincker P."/>
            <person name="Grigoriev I.V."/>
            <person name="Bonfante P."/>
            <person name="Martin F.M."/>
        </authorList>
    </citation>
    <scope>NUCLEOTIDE SEQUENCE [LARGE SCALE GENOMIC DNA]</scope>
    <source>
        <strain evidence="1 2">120613-1</strain>
    </source>
</reference>
<dbReference type="OrthoDB" id="2435973at2759"/>
<name>A0A3N4JTG1_9PEZI</name>
<gene>
    <name evidence="1" type="ORF">L873DRAFT_637393</name>
</gene>
<dbReference type="AlphaFoldDB" id="A0A3N4JTG1"/>
<evidence type="ECO:0000313" key="2">
    <source>
        <dbReference type="Proteomes" id="UP000276215"/>
    </source>
</evidence>
<keyword evidence="2" id="KW-1185">Reference proteome</keyword>
<proteinExistence type="predicted"/>
<dbReference type="EMBL" id="ML120372">
    <property type="protein sequence ID" value="RPB01626.1"/>
    <property type="molecule type" value="Genomic_DNA"/>
</dbReference>
<sequence>MDSSTEFLDLVFSENLTEYASKKAYDLFSINPYQLFDLLLKEERFTNFFARIELYGNNLARLLGQFPSFQEYDYANMLLGERIRSFTLSLLSERFNDMKSMTAVARIVLSAVKLSDPAALVHFGVKLGALPWILRILFAEGHIKQLSLTHRQHLEQLVSEPRATEQWTEVVMNLCGECEVHRSGPVRAGGLELAKFIRTAPCGYCPKMSPDGAPEQDTERESMRVRDHAPRSNIESNVFEHLLGDHLGEWKIVLSQQAMLDLAQLNFQGIYYIRQGVYKMLMLIRSL</sequence>
<accession>A0A3N4JTG1</accession>
<protein>
    <submittedName>
        <fullName evidence="1">Uncharacterized protein</fullName>
    </submittedName>
</protein>
<organism evidence="1 2">
    <name type="scientific">Choiromyces venosus 120613-1</name>
    <dbReference type="NCBI Taxonomy" id="1336337"/>
    <lineage>
        <taxon>Eukaryota</taxon>
        <taxon>Fungi</taxon>
        <taxon>Dikarya</taxon>
        <taxon>Ascomycota</taxon>
        <taxon>Pezizomycotina</taxon>
        <taxon>Pezizomycetes</taxon>
        <taxon>Pezizales</taxon>
        <taxon>Tuberaceae</taxon>
        <taxon>Choiromyces</taxon>
    </lineage>
</organism>
<evidence type="ECO:0000313" key="1">
    <source>
        <dbReference type="EMBL" id="RPB01626.1"/>
    </source>
</evidence>
<dbReference type="Proteomes" id="UP000276215">
    <property type="component" value="Unassembled WGS sequence"/>
</dbReference>